<dbReference type="NCBIfam" id="TIGR01571">
    <property type="entry name" value="A_thal_Cys_rich"/>
    <property type="match status" value="1"/>
</dbReference>
<dbReference type="Pfam" id="PF04749">
    <property type="entry name" value="PLAC8"/>
    <property type="match status" value="1"/>
</dbReference>
<evidence type="ECO:0000256" key="1">
    <source>
        <dbReference type="SAM" id="MobiDB-lite"/>
    </source>
</evidence>
<feature type="region of interest" description="Disordered" evidence="1">
    <location>
        <begin position="1"/>
        <end position="24"/>
    </location>
</feature>
<dbReference type="OrthoDB" id="1045822at2759"/>
<dbReference type="Proteomes" id="UP000054560">
    <property type="component" value="Unassembled WGS sequence"/>
</dbReference>
<dbReference type="EMBL" id="KQ242212">
    <property type="protein sequence ID" value="KNC79990.1"/>
    <property type="molecule type" value="Genomic_DNA"/>
</dbReference>
<keyword evidence="3" id="KW-1185">Reference proteome</keyword>
<protein>
    <submittedName>
        <fullName evidence="2">Uncharacterized protein</fullName>
    </submittedName>
</protein>
<dbReference type="GeneID" id="25908137"/>
<name>A0A0L0FT59_9EUKA</name>
<gene>
    <name evidence="2" type="ORF">SARC_07633</name>
</gene>
<proteinExistence type="predicted"/>
<dbReference type="AlphaFoldDB" id="A0A0L0FT59"/>
<dbReference type="RefSeq" id="XP_014153892.1">
    <property type="nucleotide sequence ID" value="XM_014298417.1"/>
</dbReference>
<dbReference type="PANTHER" id="PTHR15907">
    <property type="entry name" value="DUF614 FAMILY PROTEIN-RELATED"/>
    <property type="match status" value="1"/>
</dbReference>
<evidence type="ECO:0000313" key="2">
    <source>
        <dbReference type="EMBL" id="KNC79990.1"/>
    </source>
</evidence>
<sequence length="145" mass="15770">MMCAQPEKTVSEQPKATQKANDKITDNKTANKVNSALSGGLETNLFGCLEDIIGCVLACCVPCVVDATTQAKVDERECSIFDVVCCPSGYSTRQSMRAKYGMEYNELTDCLSACVCRPCFVSQNAREIAVRQANGAKYICTPKEM</sequence>
<organism evidence="2 3">
    <name type="scientific">Sphaeroforma arctica JP610</name>
    <dbReference type="NCBI Taxonomy" id="667725"/>
    <lineage>
        <taxon>Eukaryota</taxon>
        <taxon>Ichthyosporea</taxon>
        <taxon>Ichthyophonida</taxon>
        <taxon>Sphaeroforma</taxon>
    </lineage>
</organism>
<dbReference type="InterPro" id="IPR006461">
    <property type="entry name" value="PLAC_motif_containing"/>
</dbReference>
<accession>A0A0L0FT59</accession>
<evidence type="ECO:0000313" key="3">
    <source>
        <dbReference type="Proteomes" id="UP000054560"/>
    </source>
</evidence>
<reference evidence="2 3" key="1">
    <citation type="submission" date="2011-02" db="EMBL/GenBank/DDBJ databases">
        <title>The Genome Sequence of Sphaeroforma arctica JP610.</title>
        <authorList>
            <consortium name="The Broad Institute Genome Sequencing Platform"/>
            <person name="Russ C."/>
            <person name="Cuomo C."/>
            <person name="Young S.K."/>
            <person name="Zeng Q."/>
            <person name="Gargeya S."/>
            <person name="Alvarado L."/>
            <person name="Berlin A."/>
            <person name="Chapman S.B."/>
            <person name="Chen Z."/>
            <person name="Freedman E."/>
            <person name="Gellesch M."/>
            <person name="Goldberg J."/>
            <person name="Griggs A."/>
            <person name="Gujja S."/>
            <person name="Heilman E."/>
            <person name="Heiman D."/>
            <person name="Howarth C."/>
            <person name="Mehta T."/>
            <person name="Neiman D."/>
            <person name="Pearson M."/>
            <person name="Roberts A."/>
            <person name="Saif S."/>
            <person name="Shea T."/>
            <person name="Shenoy N."/>
            <person name="Sisk P."/>
            <person name="Stolte C."/>
            <person name="Sykes S."/>
            <person name="White J."/>
            <person name="Yandava C."/>
            <person name="Burger G."/>
            <person name="Gray M.W."/>
            <person name="Holland P.W.H."/>
            <person name="King N."/>
            <person name="Lang F.B.F."/>
            <person name="Roger A.J."/>
            <person name="Ruiz-Trillo I."/>
            <person name="Haas B."/>
            <person name="Nusbaum C."/>
            <person name="Birren B."/>
        </authorList>
    </citation>
    <scope>NUCLEOTIDE SEQUENCE [LARGE SCALE GENOMIC DNA]</scope>
    <source>
        <strain evidence="2 3">JP610</strain>
    </source>
</reference>